<evidence type="ECO:0000256" key="5">
    <source>
        <dbReference type="ARBA" id="ARBA00023242"/>
    </source>
</evidence>
<organism evidence="7 8">
    <name type="scientific">Massarina eburnea CBS 473.64</name>
    <dbReference type="NCBI Taxonomy" id="1395130"/>
    <lineage>
        <taxon>Eukaryota</taxon>
        <taxon>Fungi</taxon>
        <taxon>Dikarya</taxon>
        <taxon>Ascomycota</taxon>
        <taxon>Pezizomycotina</taxon>
        <taxon>Dothideomycetes</taxon>
        <taxon>Pleosporomycetidae</taxon>
        <taxon>Pleosporales</taxon>
        <taxon>Massarineae</taxon>
        <taxon>Massarinaceae</taxon>
        <taxon>Massarina</taxon>
    </lineage>
</organism>
<feature type="compositionally biased region" description="Gly residues" evidence="6">
    <location>
        <begin position="224"/>
        <end position="239"/>
    </location>
</feature>
<dbReference type="FunFam" id="1.10.20.10:FF:000069">
    <property type="entry name" value="Transcription initiation factor TFIID subunit"/>
    <property type="match status" value="1"/>
</dbReference>
<dbReference type="SUPFAM" id="SSF47113">
    <property type="entry name" value="Histone-fold"/>
    <property type="match status" value="1"/>
</dbReference>
<dbReference type="Pfam" id="PF02291">
    <property type="entry name" value="TFIID-31kDa"/>
    <property type="match status" value="1"/>
</dbReference>
<keyword evidence="4" id="KW-0804">Transcription</keyword>
<feature type="region of interest" description="Disordered" evidence="6">
    <location>
        <begin position="1"/>
        <end position="73"/>
    </location>
</feature>
<keyword evidence="5" id="KW-0539">Nucleus</keyword>
<feature type="region of interest" description="Disordered" evidence="6">
    <location>
        <begin position="212"/>
        <end position="277"/>
    </location>
</feature>
<comment type="similarity">
    <text evidence="2">Belongs to the TAF9 family.</text>
</comment>
<evidence type="ECO:0000313" key="7">
    <source>
        <dbReference type="EMBL" id="KAF2638238.1"/>
    </source>
</evidence>
<sequence length="277" mass="28960">MASPGAENLQNGISTPPTTANAPNPSPPTASSTQANTQQASQMNGTFSSSTTVVAPANPAFPPTSLQDTGTTKRPRDARLIHLILANMGVHAYTERVPLQLLDFAYRYTNGILSDALAYEPPAPHHTGKKGKAANAAEGGDDGGISLNALRTAIAARAANQFSTVLPKEFMTDVAMERNRVALPRVEKEWGIRLPPERYCFTGVGWSIKERWEEESSSDEMDPGAGGPVGGAGSLGGLPTGDAVMGGMEEDEDDNDAYEDAMGPDAGEGGDANMTNG</sequence>
<evidence type="ECO:0000256" key="6">
    <source>
        <dbReference type="SAM" id="MobiDB-lite"/>
    </source>
</evidence>
<evidence type="ECO:0000256" key="2">
    <source>
        <dbReference type="ARBA" id="ARBA00007646"/>
    </source>
</evidence>
<dbReference type="InterPro" id="IPR003162">
    <property type="entry name" value="TFIID-31"/>
</dbReference>
<dbReference type="Proteomes" id="UP000799753">
    <property type="component" value="Unassembled WGS sequence"/>
</dbReference>
<evidence type="ECO:0000256" key="4">
    <source>
        <dbReference type="ARBA" id="ARBA00023163"/>
    </source>
</evidence>
<accession>A0A6A6RVJ6</accession>
<dbReference type="AlphaFoldDB" id="A0A6A6RVJ6"/>
<feature type="compositionally biased region" description="Acidic residues" evidence="6">
    <location>
        <begin position="248"/>
        <end position="259"/>
    </location>
</feature>
<dbReference type="GO" id="GO:0005669">
    <property type="term" value="C:transcription factor TFIID complex"/>
    <property type="evidence" value="ECO:0007669"/>
    <property type="project" value="TreeGrafter"/>
</dbReference>
<dbReference type="InterPro" id="IPR009072">
    <property type="entry name" value="Histone-fold"/>
</dbReference>
<dbReference type="GO" id="GO:0003713">
    <property type="term" value="F:transcription coactivator activity"/>
    <property type="evidence" value="ECO:0007669"/>
    <property type="project" value="TreeGrafter"/>
</dbReference>
<reference evidence="7" key="1">
    <citation type="journal article" date="2020" name="Stud. Mycol.">
        <title>101 Dothideomycetes genomes: a test case for predicting lifestyles and emergence of pathogens.</title>
        <authorList>
            <person name="Haridas S."/>
            <person name="Albert R."/>
            <person name="Binder M."/>
            <person name="Bloem J."/>
            <person name="Labutti K."/>
            <person name="Salamov A."/>
            <person name="Andreopoulos B."/>
            <person name="Baker S."/>
            <person name="Barry K."/>
            <person name="Bills G."/>
            <person name="Bluhm B."/>
            <person name="Cannon C."/>
            <person name="Castanera R."/>
            <person name="Culley D."/>
            <person name="Daum C."/>
            <person name="Ezra D."/>
            <person name="Gonzalez J."/>
            <person name="Henrissat B."/>
            <person name="Kuo A."/>
            <person name="Liang C."/>
            <person name="Lipzen A."/>
            <person name="Lutzoni F."/>
            <person name="Magnuson J."/>
            <person name="Mondo S."/>
            <person name="Nolan M."/>
            <person name="Ohm R."/>
            <person name="Pangilinan J."/>
            <person name="Park H.-J."/>
            <person name="Ramirez L."/>
            <person name="Alfaro M."/>
            <person name="Sun H."/>
            <person name="Tritt A."/>
            <person name="Yoshinaga Y."/>
            <person name="Zwiers L.-H."/>
            <person name="Turgeon B."/>
            <person name="Goodwin S."/>
            <person name="Spatafora J."/>
            <person name="Crous P."/>
            <person name="Grigoriev I."/>
        </authorList>
    </citation>
    <scope>NUCLEOTIDE SEQUENCE</scope>
    <source>
        <strain evidence="7">CBS 473.64</strain>
    </source>
</reference>
<dbReference type="InterPro" id="IPR051431">
    <property type="entry name" value="TFIID_subunit_9"/>
</dbReference>
<dbReference type="Gene3D" id="1.10.20.10">
    <property type="entry name" value="Histone, subunit A"/>
    <property type="match status" value="1"/>
</dbReference>
<keyword evidence="3" id="KW-0805">Transcription regulation</keyword>
<feature type="compositionally biased region" description="Polar residues" evidence="6">
    <location>
        <begin position="43"/>
        <end position="53"/>
    </location>
</feature>
<name>A0A6A6RVJ6_9PLEO</name>
<evidence type="ECO:0000313" key="8">
    <source>
        <dbReference type="Proteomes" id="UP000799753"/>
    </source>
</evidence>
<gene>
    <name evidence="7" type="ORF">P280DRAFT_471362</name>
</gene>
<dbReference type="GO" id="GO:0046982">
    <property type="term" value="F:protein heterodimerization activity"/>
    <property type="evidence" value="ECO:0007669"/>
    <property type="project" value="InterPro"/>
</dbReference>
<proteinExistence type="inferred from homology"/>
<dbReference type="GO" id="GO:0051123">
    <property type="term" value="P:RNA polymerase II preinitiation complex assembly"/>
    <property type="evidence" value="ECO:0007669"/>
    <property type="project" value="TreeGrafter"/>
</dbReference>
<keyword evidence="8" id="KW-1185">Reference proteome</keyword>
<protein>
    <submittedName>
        <fullName evidence="7">TFIID-31kDa-domain-containing protein</fullName>
    </submittedName>
</protein>
<feature type="compositionally biased region" description="Low complexity" evidence="6">
    <location>
        <begin position="14"/>
        <end position="42"/>
    </location>
</feature>
<dbReference type="PANTHER" id="PTHR48068:SF4">
    <property type="entry name" value="TATA-BOX BINDING PROTEIN ASSOCIATED FACTOR 9"/>
    <property type="match status" value="1"/>
</dbReference>
<evidence type="ECO:0000256" key="3">
    <source>
        <dbReference type="ARBA" id="ARBA00023015"/>
    </source>
</evidence>
<dbReference type="PANTHER" id="PTHR48068">
    <property type="entry name" value="TAF9 RNA POLYMERASE II, TATA BOX-BINDING PROTEIN (TBP)-ASSOCIATED FACTOR"/>
    <property type="match status" value="1"/>
</dbReference>
<dbReference type="GO" id="GO:0016251">
    <property type="term" value="F:RNA polymerase II general transcription initiation factor activity"/>
    <property type="evidence" value="ECO:0007669"/>
    <property type="project" value="TreeGrafter"/>
</dbReference>
<dbReference type="OrthoDB" id="341924at2759"/>
<dbReference type="CDD" id="cd07979">
    <property type="entry name" value="HFD_TAF9"/>
    <property type="match status" value="1"/>
</dbReference>
<dbReference type="GO" id="GO:0000124">
    <property type="term" value="C:SAGA complex"/>
    <property type="evidence" value="ECO:0007669"/>
    <property type="project" value="TreeGrafter"/>
</dbReference>
<evidence type="ECO:0000256" key="1">
    <source>
        <dbReference type="ARBA" id="ARBA00004123"/>
    </source>
</evidence>
<dbReference type="EMBL" id="MU006790">
    <property type="protein sequence ID" value="KAF2638238.1"/>
    <property type="molecule type" value="Genomic_DNA"/>
</dbReference>
<comment type="subcellular location">
    <subcellularLocation>
        <location evidence="1">Nucleus</location>
    </subcellularLocation>
</comment>